<evidence type="ECO:0000313" key="1">
    <source>
        <dbReference type="EMBL" id="TFK64948.1"/>
    </source>
</evidence>
<keyword evidence="2" id="KW-1185">Reference proteome</keyword>
<gene>
    <name evidence="1" type="ORF">BDN72DRAFT_962883</name>
</gene>
<dbReference type="Proteomes" id="UP000308600">
    <property type="component" value="Unassembled WGS sequence"/>
</dbReference>
<proteinExistence type="predicted"/>
<sequence>MFSRVYSVFFLFFALPLMASAASIGGIANIEARTGVSQCNTGSLTCCASTQSASSVGALSLVGIVLGLLGIVVGDLTGEIGLTCTSVIGGTSCSQQPVCCSNVVSNSLIGINCSPINIAL</sequence>
<reference evidence="1 2" key="1">
    <citation type="journal article" date="2019" name="Nat. Ecol. Evol.">
        <title>Megaphylogeny resolves global patterns of mushroom evolution.</title>
        <authorList>
            <person name="Varga T."/>
            <person name="Krizsan K."/>
            <person name="Foldi C."/>
            <person name="Dima B."/>
            <person name="Sanchez-Garcia M."/>
            <person name="Sanchez-Ramirez S."/>
            <person name="Szollosi G.J."/>
            <person name="Szarkandi J.G."/>
            <person name="Papp V."/>
            <person name="Albert L."/>
            <person name="Andreopoulos W."/>
            <person name="Angelini C."/>
            <person name="Antonin V."/>
            <person name="Barry K.W."/>
            <person name="Bougher N.L."/>
            <person name="Buchanan P."/>
            <person name="Buyck B."/>
            <person name="Bense V."/>
            <person name="Catcheside P."/>
            <person name="Chovatia M."/>
            <person name="Cooper J."/>
            <person name="Damon W."/>
            <person name="Desjardin D."/>
            <person name="Finy P."/>
            <person name="Geml J."/>
            <person name="Haridas S."/>
            <person name="Hughes K."/>
            <person name="Justo A."/>
            <person name="Karasinski D."/>
            <person name="Kautmanova I."/>
            <person name="Kiss B."/>
            <person name="Kocsube S."/>
            <person name="Kotiranta H."/>
            <person name="LaButti K.M."/>
            <person name="Lechner B.E."/>
            <person name="Liimatainen K."/>
            <person name="Lipzen A."/>
            <person name="Lukacs Z."/>
            <person name="Mihaltcheva S."/>
            <person name="Morgado L.N."/>
            <person name="Niskanen T."/>
            <person name="Noordeloos M.E."/>
            <person name="Ohm R.A."/>
            <person name="Ortiz-Santana B."/>
            <person name="Ovrebo C."/>
            <person name="Racz N."/>
            <person name="Riley R."/>
            <person name="Savchenko A."/>
            <person name="Shiryaev A."/>
            <person name="Soop K."/>
            <person name="Spirin V."/>
            <person name="Szebenyi C."/>
            <person name="Tomsovsky M."/>
            <person name="Tulloss R.E."/>
            <person name="Uehling J."/>
            <person name="Grigoriev I.V."/>
            <person name="Vagvolgyi C."/>
            <person name="Papp T."/>
            <person name="Martin F.M."/>
            <person name="Miettinen O."/>
            <person name="Hibbett D.S."/>
            <person name="Nagy L.G."/>
        </authorList>
    </citation>
    <scope>NUCLEOTIDE SEQUENCE [LARGE SCALE GENOMIC DNA]</scope>
    <source>
        <strain evidence="1 2">NL-1719</strain>
    </source>
</reference>
<organism evidence="1 2">
    <name type="scientific">Pluteus cervinus</name>
    <dbReference type="NCBI Taxonomy" id="181527"/>
    <lineage>
        <taxon>Eukaryota</taxon>
        <taxon>Fungi</taxon>
        <taxon>Dikarya</taxon>
        <taxon>Basidiomycota</taxon>
        <taxon>Agaricomycotina</taxon>
        <taxon>Agaricomycetes</taxon>
        <taxon>Agaricomycetidae</taxon>
        <taxon>Agaricales</taxon>
        <taxon>Pluteineae</taxon>
        <taxon>Pluteaceae</taxon>
        <taxon>Pluteus</taxon>
    </lineage>
</organism>
<evidence type="ECO:0000313" key="2">
    <source>
        <dbReference type="Proteomes" id="UP000308600"/>
    </source>
</evidence>
<accession>A0ACD3AGZ2</accession>
<protein>
    <submittedName>
        <fullName evidence="1">Fungal hydrophobin</fullName>
    </submittedName>
</protein>
<name>A0ACD3AGZ2_9AGAR</name>
<dbReference type="EMBL" id="ML208454">
    <property type="protein sequence ID" value="TFK64948.1"/>
    <property type="molecule type" value="Genomic_DNA"/>
</dbReference>